<dbReference type="AlphaFoldDB" id="A0A6M3LNT8"/>
<feature type="compositionally biased region" description="Polar residues" evidence="1">
    <location>
        <begin position="1"/>
        <end position="14"/>
    </location>
</feature>
<protein>
    <submittedName>
        <fullName evidence="2">Uncharacterized protein</fullName>
    </submittedName>
</protein>
<evidence type="ECO:0000256" key="1">
    <source>
        <dbReference type="SAM" id="MobiDB-lite"/>
    </source>
</evidence>
<name>A0A6M3LNT8_9ZZZZ</name>
<accession>A0A6M3LNT8</accession>
<evidence type="ECO:0000313" key="2">
    <source>
        <dbReference type="EMBL" id="QJA96710.1"/>
    </source>
</evidence>
<feature type="region of interest" description="Disordered" evidence="1">
    <location>
        <begin position="1"/>
        <end position="30"/>
    </location>
</feature>
<reference evidence="2" key="1">
    <citation type="submission" date="2020-03" db="EMBL/GenBank/DDBJ databases">
        <title>The deep terrestrial virosphere.</title>
        <authorList>
            <person name="Holmfeldt K."/>
            <person name="Nilsson E."/>
            <person name="Simone D."/>
            <person name="Lopez-Fernandez M."/>
            <person name="Wu X."/>
            <person name="de Brujin I."/>
            <person name="Lundin D."/>
            <person name="Andersson A."/>
            <person name="Bertilsson S."/>
            <person name="Dopson M."/>
        </authorList>
    </citation>
    <scope>NUCLEOTIDE SEQUENCE</scope>
    <source>
        <strain evidence="2">MM415B07576</strain>
    </source>
</reference>
<sequence length="51" mass="5460">MVTAVSTGMTSTATGPADRKRLDMVGGPKQKINELGCPIVKIGKKKKTKRM</sequence>
<proteinExistence type="predicted"/>
<dbReference type="EMBL" id="MT143426">
    <property type="protein sequence ID" value="QJA96710.1"/>
    <property type="molecule type" value="Genomic_DNA"/>
</dbReference>
<organism evidence="2">
    <name type="scientific">viral metagenome</name>
    <dbReference type="NCBI Taxonomy" id="1070528"/>
    <lineage>
        <taxon>unclassified sequences</taxon>
        <taxon>metagenomes</taxon>
        <taxon>organismal metagenomes</taxon>
    </lineage>
</organism>
<gene>
    <name evidence="2" type="ORF">MM415B07576_0007</name>
</gene>